<name>A0A1G7B6L6_9ACTN</name>
<proteinExistence type="predicted"/>
<protein>
    <submittedName>
        <fullName evidence="1">Methane oxygenase PmoA</fullName>
    </submittedName>
</protein>
<dbReference type="RefSeq" id="WP_091039556.1">
    <property type="nucleotide sequence ID" value="NZ_FNAD01000015.1"/>
</dbReference>
<dbReference type="InterPro" id="IPR029475">
    <property type="entry name" value="DUF6807"/>
</dbReference>
<reference evidence="2" key="1">
    <citation type="submission" date="2016-10" db="EMBL/GenBank/DDBJ databases">
        <authorList>
            <person name="Varghese N."/>
            <person name="Submissions S."/>
        </authorList>
    </citation>
    <scope>NUCLEOTIDE SEQUENCE [LARGE SCALE GENOMIC DNA]</scope>
    <source>
        <strain evidence="2">CGMCC 4.3516</strain>
    </source>
</reference>
<evidence type="ECO:0000313" key="2">
    <source>
        <dbReference type="Proteomes" id="UP000198949"/>
    </source>
</evidence>
<evidence type="ECO:0000313" key="1">
    <source>
        <dbReference type="EMBL" id="SDE21936.1"/>
    </source>
</evidence>
<organism evidence="1 2">
    <name type="scientific">Glycomyces harbinensis</name>
    <dbReference type="NCBI Taxonomy" id="58114"/>
    <lineage>
        <taxon>Bacteria</taxon>
        <taxon>Bacillati</taxon>
        <taxon>Actinomycetota</taxon>
        <taxon>Actinomycetes</taxon>
        <taxon>Glycomycetales</taxon>
        <taxon>Glycomycetaceae</taxon>
        <taxon>Glycomyces</taxon>
    </lineage>
</organism>
<keyword evidence="2" id="KW-1185">Reference proteome</keyword>
<gene>
    <name evidence="1" type="ORF">SAMN05216270_115146</name>
</gene>
<dbReference type="OrthoDB" id="242375at2"/>
<dbReference type="AlphaFoldDB" id="A0A1G7B6L6"/>
<sequence>MEHSGTTRSMVADRPPDAVRLQVDGREVASYVWRSQLPASTAPRPFLHPVRTLAGCLVTDARPHSHTHQLGISIAAPDIGGRNFWGGRTFVAGHGPAWLDDHGAQRHRRWLRHTDSALAHTLQWVDADGAALLRERRSIDCAPLNGTAWILGVETRLTNATDRPLTIRSPAALGRVGAGYGGFFWRGPAATEQVRVLSPGGSGERAVNGTTAPWVAVSGRNRDGREWTMLFLAADATTAADRWFVRARDYLGVGSSLTWDRPLVLEAGARITRHILAVVADGNLGEDAAAALADAARPA</sequence>
<accession>A0A1G7B6L6</accession>
<dbReference type="Pfam" id="PF14100">
    <property type="entry name" value="DUF6807"/>
    <property type="match status" value="1"/>
</dbReference>
<dbReference type="STRING" id="58114.SAMN05216270_115146"/>
<dbReference type="Proteomes" id="UP000198949">
    <property type="component" value="Unassembled WGS sequence"/>
</dbReference>
<dbReference type="EMBL" id="FNAD01000015">
    <property type="protein sequence ID" value="SDE21936.1"/>
    <property type="molecule type" value="Genomic_DNA"/>
</dbReference>